<dbReference type="OrthoDB" id="7017613at2"/>
<evidence type="ECO:0000256" key="1">
    <source>
        <dbReference type="SAM" id="Phobius"/>
    </source>
</evidence>
<evidence type="ECO:0000313" key="3">
    <source>
        <dbReference type="EMBL" id="AXE26182.1"/>
    </source>
</evidence>
<dbReference type="Pfam" id="PF13508">
    <property type="entry name" value="Acetyltransf_7"/>
    <property type="match status" value="1"/>
</dbReference>
<feature type="transmembrane region" description="Helical" evidence="1">
    <location>
        <begin position="44"/>
        <end position="62"/>
    </location>
</feature>
<dbReference type="KEGG" id="sgz:C0216_24415"/>
<name>A0A344U5L1_9ACTN</name>
<keyword evidence="1" id="KW-0472">Membrane</keyword>
<dbReference type="InterPro" id="IPR000182">
    <property type="entry name" value="GNAT_dom"/>
</dbReference>
<keyword evidence="1" id="KW-1133">Transmembrane helix</keyword>
<keyword evidence="1" id="KW-0812">Transmembrane</keyword>
<dbReference type="Gene3D" id="3.40.630.30">
    <property type="match status" value="1"/>
</dbReference>
<keyword evidence="3" id="KW-0808">Transferase</keyword>
<accession>A0A344U5L1</accession>
<dbReference type="SUPFAM" id="SSF55729">
    <property type="entry name" value="Acyl-CoA N-acyltransferases (Nat)"/>
    <property type="match status" value="1"/>
</dbReference>
<dbReference type="AlphaFoldDB" id="A0A344U5L1"/>
<dbReference type="GO" id="GO:0016747">
    <property type="term" value="F:acyltransferase activity, transferring groups other than amino-acyl groups"/>
    <property type="evidence" value="ECO:0007669"/>
    <property type="project" value="InterPro"/>
</dbReference>
<dbReference type="PROSITE" id="PS51186">
    <property type="entry name" value="GNAT"/>
    <property type="match status" value="1"/>
</dbReference>
<proteinExistence type="predicted"/>
<dbReference type="EMBL" id="CP030862">
    <property type="protein sequence ID" value="AXE26182.1"/>
    <property type="molecule type" value="Genomic_DNA"/>
</dbReference>
<dbReference type="Proteomes" id="UP000252004">
    <property type="component" value="Chromosome"/>
</dbReference>
<sequence length="191" mass="19853">MTATVAAWPEAELPADLAAQVAELEAQAWPGATAGHDPALAPRALLLLDASGTVLASLALLYKRLRHAGRTYRAAGLSAVVTRESVRGRGYGRRLVAAARAALAADPGVDVVLFSCDRPLAGFYEAAGFTRLPGAVLVGGTPAEPLATDEPGFDKEVLGYFPPRAGGRTGRAEDFAGTRIALHPGAVDRLW</sequence>
<dbReference type="InterPro" id="IPR016181">
    <property type="entry name" value="Acyl_CoA_acyltransferase"/>
</dbReference>
<keyword evidence="4" id="KW-1185">Reference proteome</keyword>
<evidence type="ECO:0000259" key="2">
    <source>
        <dbReference type="PROSITE" id="PS51186"/>
    </source>
</evidence>
<gene>
    <name evidence="3" type="ORF">C0216_24415</name>
</gene>
<protein>
    <submittedName>
        <fullName evidence="3">GNAT family N-acetyltransferase</fullName>
    </submittedName>
</protein>
<reference evidence="3 4" key="1">
    <citation type="submission" date="2018-01" db="EMBL/GenBank/DDBJ databases">
        <title>Draft genome Sequence of streptomyces globosus LZH-48.</title>
        <authorList>
            <person name="Ran K."/>
            <person name="Li Z."/>
            <person name="Wei S."/>
            <person name="Dong R."/>
        </authorList>
    </citation>
    <scope>NUCLEOTIDE SEQUENCE [LARGE SCALE GENOMIC DNA]</scope>
    <source>
        <strain evidence="3 4">LZH-48</strain>
    </source>
</reference>
<dbReference type="RefSeq" id="WP_114057357.1">
    <property type="nucleotide sequence ID" value="NZ_CP030862.1"/>
</dbReference>
<organism evidence="3 4">
    <name type="scientific">Streptomyces globosus</name>
    <dbReference type="NCBI Taxonomy" id="68209"/>
    <lineage>
        <taxon>Bacteria</taxon>
        <taxon>Bacillati</taxon>
        <taxon>Actinomycetota</taxon>
        <taxon>Actinomycetes</taxon>
        <taxon>Kitasatosporales</taxon>
        <taxon>Streptomycetaceae</taxon>
        <taxon>Streptomyces</taxon>
    </lineage>
</organism>
<evidence type="ECO:0000313" key="4">
    <source>
        <dbReference type="Proteomes" id="UP000252004"/>
    </source>
</evidence>
<feature type="domain" description="N-acetyltransferase" evidence="2">
    <location>
        <begin position="5"/>
        <end position="148"/>
    </location>
</feature>